<dbReference type="Pfam" id="PF03358">
    <property type="entry name" value="FMN_red"/>
    <property type="match status" value="1"/>
</dbReference>
<evidence type="ECO:0000313" key="2">
    <source>
        <dbReference type="EMBL" id="MDA0159059.1"/>
    </source>
</evidence>
<dbReference type="InterPro" id="IPR005025">
    <property type="entry name" value="FMN_Rdtase-like_dom"/>
</dbReference>
<dbReference type="GO" id="GO:0016491">
    <property type="term" value="F:oxidoreductase activity"/>
    <property type="evidence" value="ECO:0007669"/>
    <property type="project" value="InterPro"/>
</dbReference>
<sequence length="307" mass="33081">MLLGLSCGQPRGSAEILLKCALSAAADGGAEVELLRLDDLHLPSGPDAPEPDDAWWFWERLVECDGLIISTPIISRTITGRLKLLGDRLLGPNADVAIIRELVAAREAGREPVVPFRVDERVLKPRVGGFIAVGGSLTSQWKTLALPVLHTMTFSMQTAIADQVVFEGAGTPQSIVLDDAALERAALLGRNVASQLGRAFEHVEYRGEPGICPMCHLDVVVLRGTEVECATCGARGTLCVDGGTVRVGFTEEGCRSSVISLHEKREHFFEIQETAARHRALREEIDAGAAAYDTFSFAAPPRSETRS</sequence>
<feature type="domain" description="NADPH-dependent FMN reductase-like" evidence="1">
    <location>
        <begin position="7"/>
        <end position="90"/>
    </location>
</feature>
<dbReference type="RefSeq" id="WP_270037714.1">
    <property type="nucleotide sequence ID" value="NZ_JAPDOD010000001.1"/>
</dbReference>
<dbReference type="Gene3D" id="3.40.50.360">
    <property type="match status" value="1"/>
</dbReference>
<organism evidence="2 3">
    <name type="scientific">Solirubrobacter ginsenosidimutans</name>
    <dbReference type="NCBI Taxonomy" id="490573"/>
    <lineage>
        <taxon>Bacteria</taxon>
        <taxon>Bacillati</taxon>
        <taxon>Actinomycetota</taxon>
        <taxon>Thermoleophilia</taxon>
        <taxon>Solirubrobacterales</taxon>
        <taxon>Solirubrobacteraceae</taxon>
        <taxon>Solirubrobacter</taxon>
    </lineage>
</organism>
<dbReference type="EMBL" id="JAPDOD010000001">
    <property type="protein sequence ID" value="MDA0159059.1"/>
    <property type="molecule type" value="Genomic_DNA"/>
</dbReference>
<evidence type="ECO:0000259" key="1">
    <source>
        <dbReference type="Pfam" id="PF03358"/>
    </source>
</evidence>
<dbReference type="AlphaFoldDB" id="A0A9X3RYD4"/>
<comment type="caution">
    <text evidence="2">The sequence shown here is derived from an EMBL/GenBank/DDBJ whole genome shotgun (WGS) entry which is preliminary data.</text>
</comment>
<keyword evidence="3" id="KW-1185">Reference proteome</keyword>
<name>A0A9X3RYD4_9ACTN</name>
<dbReference type="SUPFAM" id="SSF52218">
    <property type="entry name" value="Flavoproteins"/>
    <property type="match status" value="1"/>
</dbReference>
<proteinExistence type="predicted"/>
<reference evidence="2" key="1">
    <citation type="submission" date="2022-10" db="EMBL/GenBank/DDBJ databases">
        <title>The WGS of Solirubrobacter ginsenosidimutans DSM 21036.</title>
        <authorList>
            <person name="Jiang Z."/>
        </authorList>
    </citation>
    <scope>NUCLEOTIDE SEQUENCE</scope>
    <source>
        <strain evidence="2">DSM 21036</strain>
    </source>
</reference>
<protein>
    <submittedName>
        <fullName evidence="2">NAD(P)H-dependent oxidoreductase</fullName>
    </submittedName>
</protein>
<evidence type="ECO:0000313" key="3">
    <source>
        <dbReference type="Proteomes" id="UP001149140"/>
    </source>
</evidence>
<dbReference type="InterPro" id="IPR029039">
    <property type="entry name" value="Flavoprotein-like_sf"/>
</dbReference>
<gene>
    <name evidence="2" type="ORF">OM076_02180</name>
</gene>
<accession>A0A9X3RYD4</accession>
<dbReference type="Proteomes" id="UP001149140">
    <property type="component" value="Unassembled WGS sequence"/>
</dbReference>